<dbReference type="CDD" id="cd00383">
    <property type="entry name" value="trans_reg_C"/>
    <property type="match status" value="1"/>
</dbReference>
<evidence type="ECO:0000313" key="10">
    <source>
        <dbReference type="Proteomes" id="UP000570361"/>
    </source>
</evidence>
<dbReference type="PANTHER" id="PTHR48111:SF1">
    <property type="entry name" value="TWO-COMPONENT RESPONSE REGULATOR ORR33"/>
    <property type="match status" value="1"/>
</dbReference>
<dbReference type="PROSITE" id="PS51755">
    <property type="entry name" value="OMPR_PHOB"/>
    <property type="match status" value="1"/>
</dbReference>
<organism evidence="9 10">
    <name type="scientific">Paenibacillus phyllosphaerae</name>
    <dbReference type="NCBI Taxonomy" id="274593"/>
    <lineage>
        <taxon>Bacteria</taxon>
        <taxon>Bacillati</taxon>
        <taxon>Bacillota</taxon>
        <taxon>Bacilli</taxon>
        <taxon>Bacillales</taxon>
        <taxon>Paenibacillaceae</taxon>
        <taxon>Paenibacillus</taxon>
    </lineage>
</organism>
<name>A0A7W5FNF3_9BACL</name>
<dbReference type="InterPro" id="IPR036388">
    <property type="entry name" value="WH-like_DNA-bd_sf"/>
</dbReference>
<dbReference type="Proteomes" id="UP000570361">
    <property type="component" value="Unassembled WGS sequence"/>
</dbReference>
<evidence type="ECO:0000256" key="7">
    <source>
        <dbReference type="PROSITE-ProRule" id="PRU01091"/>
    </source>
</evidence>
<dbReference type="GO" id="GO:0006355">
    <property type="term" value="P:regulation of DNA-templated transcription"/>
    <property type="evidence" value="ECO:0007669"/>
    <property type="project" value="InterPro"/>
</dbReference>
<evidence type="ECO:0000256" key="4">
    <source>
        <dbReference type="ARBA" id="ARBA00023015"/>
    </source>
</evidence>
<dbReference type="Gene3D" id="1.10.10.10">
    <property type="entry name" value="Winged helix-like DNA-binding domain superfamily/Winged helix DNA-binding domain"/>
    <property type="match status" value="1"/>
</dbReference>
<keyword evidence="2" id="KW-0597">Phosphoprotein</keyword>
<evidence type="ECO:0000256" key="6">
    <source>
        <dbReference type="ARBA" id="ARBA00023163"/>
    </source>
</evidence>
<evidence type="ECO:0000256" key="1">
    <source>
        <dbReference type="ARBA" id="ARBA00004496"/>
    </source>
</evidence>
<dbReference type="SMART" id="SM00862">
    <property type="entry name" value="Trans_reg_C"/>
    <property type="match status" value="1"/>
</dbReference>
<dbReference type="EMBL" id="JACHXK010000006">
    <property type="protein sequence ID" value="MBB3111281.1"/>
    <property type="molecule type" value="Genomic_DNA"/>
</dbReference>
<evidence type="ECO:0000256" key="3">
    <source>
        <dbReference type="ARBA" id="ARBA00023012"/>
    </source>
</evidence>
<dbReference type="FunFam" id="1.10.10.10:FF:000018">
    <property type="entry name" value="DNA-binding response regulator ResD"/>
    <property type="match status" value="1"/>
</dbReference>
<evidence type="ECO:0000256" key="2">
    <source>
        <dbReference type="ARBA" id="ARBA00022553"/>
    </source>
</evidence>
<dbReference type="InterPro" id="IPR039420">
    <property type="entry name" value="WalR-like"/>
</dbReference>
<protein>
    <submittedName>
        <fullName evidence="9">Two-component system alkaline phosphatase synthesis response regulator PhoP</fullName>
    </submittedName>
</protein>
<keyword evidence="6" id="KW-0804">Transcription</keyword>
<comment type="caution">
    <text evidence="9">The sequence shown here is derived from an EMBL/GenBank/DDBJ whole genome shotgun (WGS) entry which is preliminary data.</text>
</comment>
<evidence type="ECO:0000313" key="9">
    <source>
        <dbReference type="EMBL" id="MBB3111281.1"/>
    </source>
</evidence>
<dbReference type="GO" id="GO:0032993">
    <property type="term" value="C:protein-DNA complex"/>
    <property type="evidence" value="ECO:0007669"/>
    <property type="project" value="TreeGrafter"/>
</dbReference>
<dbReference type="AlphaFoldDB" id="A0A7W5FNF3"/>
<proteinExistence type="predicted"/>
<reference evidence="9 10" key="1">
    <citation type="submission" date="2020-08" db="EMBL/GenBank/DDBJ databases">
        <title>Genomic Encyclopedia of Type Strains, Phase III (KMG-III): the genomes of soil and plant-associated and newly described type strains.</title>
        <authorList>
            <person name="Whitman W."/>
        </authorList>
    </citation>
    <scope>NUCLEOTIDE SEQUENCE [LARGE SCALE GENOMIC DNA]</scope>
    <source>
        <strain evidence="9 10">CECT 5862</strain>
    </source>
</reference>
<dbReference type="InterPro" id="IPR016032">
    <property type="entry name" value="Sig_transdc_resp-reg_C-effctor"/>
</dbReference>
<dbReference type="RefSeq" id="WP_183601133.1">
    <property type="nucleotide sequence ID" value="NZ_JACHXK010000006.1"/>
</dbReference>
<dbReference type="GO" id="GO:0000976">
    <property type="term" value="F:transcription cis-regulatory region binding"/>
    <property type="evidence" value="ECO:0007669"/>
    <property type="project" value="TreeGrafter"/>
</dbReference>
<dbReference type="InterPro" id="IPR001867">
    <property type="entry name" value="OmpR/PhoB-type_DNA-bd"/>
</dbReference>
<dbReference type="SUPFAM" id="SSF46894">
    <property type="entry name" value="C-terminal effector domain of the bipartite response regulators"/>
    <property type="match status" value="1"/>
</dbReference>
<keyword evidence="10" id="KW-1185">Reference proteome</keyword>
<feature type="DNA-binding region" description="OmpR/PhoB-type" evidence="7">
    <location>
        <begin position="149"/>
        <end position="248"/>
    </location>
</feature>
<gene>
    <name evidence="9" type="ORF">FHS18_003349</name>
</gene>
<sequence>MQRAEESSSVIEPSAQSLPEWNDTYQEGEFCDTTKRVIIISPLPGSLRTLVAALTEKCYDVLVFHHENDPALTMLQADLLVLDRTRGQVGEKLQLSGNGKQLLLVAEEGADVGGAEAMHWPQPVETALEVIEKLADQGSPAVAVLPDNAEQLVMKDITVDLKRMIVQRSGQPINLTKTEFDMLKALLTSGGSVLTRQDIMERIWGDGYFGGSNSVDVHIKSLRHKLGDDPKNPHYIVTVRGVGYRMAE</sequence>
<evidence type="ECO:0000256" key="5">
    <source>
        <dbReference type="ARBA" id="ARBA00023125"/>
    </source>
</evidence>
<dbReference type="PANTHER" id="PTHR48111">
    <property type="entry name" value="REGULATOR OF RPOS"/>
    <property type="match status" value="1"/>
</dbReference>
<accession>A0A7W5FNF3</accession>
<evidence type="ECO:0000259" key="8">
    <source>
        <dbReference type="PROSITE" id="PS51755"/>
    </source>
</evidence>
<dbReference type="GO" id="GO:0000156">
    <property type="term" value="F:phosphorelay response regulator activity"/>
    <property type="evidence" value="ECO:0007669"/>
    <property type="project" value="TreeGrafter"/>
</dbReference>
<keyword evidence="3" id="KW-0902">Two-component regulatory system</keyword>
<keyword evidence="5 7" id="KW-0238">DNA-binding</keyword>
<keyword evidence="4" id="KW-0805">Transcription regulation</keyword>
<feature type="domain" description="OmpR/PhoB-type" evidence="8">
    <location>
        <begin position="149"/>
        <end position="248"/>
    </location>
</feature>
<dbReference type="GO" id="GO:0005829">
    <property type="term" value="C:cytosol"/>
    <property type="evidence" value="ECO:0007669"/>
    <property type="project" value="TreeGrafter"/>
</dbReference>
<dbReference type="Pfam" id="PF00486">
    <property type="entry name" value="Trans_reg_C"/>
    <property type="match status" value="1"/>
</dbReference>
<comment type="subcellular location">
    <subcellularLocation>
        <location evidence="1">Cytoplasm</location>
    </subcellularLocation>
</comment>